<feature type="transmembrane region" description="Helical" evidence="7">
    <location>
        <begin position="31"/>
        <end position="54"/>
    </location>
</feature>
<dbReference type="InterPro" id="IPR020846">
    <property type="entry name" value="MFS_dom"/>
</dbReference>
<dbReference type="RefSeq" id="WP_006129066.1">
    <property type="nucleotide sequence ID" value="NZ_CP098609.1"/>
</dbReference>
<feature type="transmembrane region" description="Helical" evidence="7">
    <location>
        <begin position="131"/>
        <end position="149"/>
    </location>
</feature>
<evidence type="ECO:0000256" key="7">
    <source>
        <dbReference type="SAM" id="Phobius"/>
    </source>
</evidence>
<dbReference type="Gene3D" id="1.20.1250.20">
    <property type="entry name" value="MFS general substrate transporter like domains"/>
    <property type="match status" value="2"/>
</dbReference>
<dbReference type="PANTHER" id="PTHR43385:SF1">
    <property type="entry name" value="RIBOFLAVIN TRANSPORTER RIBJ"/>
    <property type="match status" value="1"/>
</dbReference>
<dbReference type="InterPro" id="IPR052983">
    <property type="entry name" value="MFS_Riboflavin_Transporter"/>
</dbReference>
<feature type="transmembrane region" description="Helical" evidence="7">
    <location>
        <begin position="66"/>
        <end position="86"/>
    </location>
</feature>
<keyword evidence="3 7" id="KW-0812">Transmembrane</keyword>
<feature type="transmembrane region" description="Helical" evidence="7">
    <location>
        <begin position="156"/>
        <end position="175"/>
    </location>
</feature>
<feature type="transmembrane region" description="Helical" evidence="7">
    <location>
        <begin position="245"/>
        <end position="265"/>
    </location>
</feature>
<evidence type="ECO:0000313" key="9">
    <source>
        <dbReference type="EMBL" id="USC45656.1"/>
    </source>
</evidence>
<feature type="transmembrane region" description="Helical" evidence="7">
    <location>
        <begin position="98"/>
        <end position="125"/>
    </location>
</feature>
<dbReference type="InterPro" id="IPR011701">
    <property type="entry name" value="MFS"/>
</dbReference>
<evidence type="ECO:0000256" key="2">
    <source>
        <dbReference type="ARBA" id="ARBA00022448"/>
    </source>
</evidence>
<keyword evidence="5 7" id="KW-0472">Membrane</keyword>
<dbReference type="SUPFAM" id="SSF103473">
    <property type="entry name" value="MFS general substrate transporter"/>
    <property type="match status" value="1"/>
</dbReference>
<organism evidence="9 10">
    <name type="scientific">Streptomyces filamentosus</name>
    <name type="common">Streptomyces roseosporus</name>
    <dbReference type="NCBI Taxonomy" id="67294"/>
    <lineage>
        <taxon>Bacteria</taxon>
        <taxon>Bacillati</taxon>
        <taxon>Actinomycetota</taxon>
        <taxon>Actinomycetes</taxon>
        <taxon>Kitasatosporales</taxon>
        <taxon>Streptomycetaceae</taxon>
        <taxon>Streptomyces</taxon>
    </lineage>
</organism>
<reference evidence="9" key="1">
    <citation type="submission" date="2021-08" db="EMBL/GenBank/DDBJ databases">
        <title>DNA methylation of m4C regulates biosynthesis of daptomycin in Streptomyces roseosporus L30.</title>
        <authorList>
            <person name="Fang J.-L."/>
        </authorList>
    </citation>
    <scope>NUCLEOTIDE SEQUENCE</scope>
    <source>
        <strain evidence="9">L30</strain>
    </source>
</reference>
<feature type="transmembrane region" description="Helical" evidence="7">
    <location>
        <begin position="335"/>
        <end position="352"/>
    </location>
</feature>
<dbReference type="Proteomes" id="UP001056079">
    <property type="component" value="Chromosome"/>
</dbReference>
<dbReference type="PANTHER" id="PTHR43385">
    <property type="entry name" value="RIBOFLAVIN TRANSPORTER RIBJ"/>
    <property type="match status" value="1"/>
</dbReference>
<feature type="region of interest" description="Disordered" evidence="6">
    <location>
        <begin position="428"/>
        <end position="451"/>
    </location>
</feature>
<evidence type="ECO:0000256" key="3">
    <source>
        <dbReference type="ARBA" id="ARBA00022692"/>
    </source>
</evidence>
<feature type="region of interest" description="Disordered" evidence="6">
    <location>
        <begin position="1"/>
        <end position="22"/>
    </location>
</feature>
<feature type="transmembrane region" description="Helical" evidence="7">
    <location>
        <begin position="373"/>
        <end position="392"/>
    </location>
</feature>
<keyword evidence="4 7" id="KW-1133">Transmembrane helix</keyword>
<feature type="transmembrane region" description="Helical" evidence="7">
    <location>
        <begin position="285"/>
        <end position="303"/>
    </location>
</feature>
<feature type="transmembrane region" description="Helical" evidence="7">
    <location>
        <begin position="398"/>
        <end position="418"/>
    </location>
</feature>
<proteinExistence type="predicted"/>
<feature type="compositionally biased region" description="Polar residues" evidence="6">
    <location>
        <begin position="1"/>
        <end position="13"/>
    </location>
</feature>
<dbReference type="EMBL" id="CP098609">
    <property type="protein sequence ID" value="USC45656.1"/>
    <property type="molecule type" value="Genomic_DNA"/>
</dbReference>
<sequence length="451" mass="46244">MNRSAKSKPTASSPRPAAEHATGRRFHGWRIVCYSALAMAMTAPGQTTGVSVFIDPLIEDLGISRTQVSTAYLAGTLIGACAMPLVGRAIDRYGPRRVIAAVGAVFGAVLTALAFVTGIVGLTAGFVGVRMAGQGALSLVATTTVAYWFDKRRGLALGITSAIGTAGISLAPLLIERLISAYGWRQAWAIEGIAVWLIVIPLALFGIRDRPADIGQHIDGTPATTDATDAPLTGRTLGQALRTGAFWSVAACLAASSMLTTGLNFHQIALLGERGLTPVEAAANFLPQTAAALLATLIAGSLIDRLPPKPVLLAAMAVLASAVLGARLVEPGWTAIGYGLLLGASNGLLRAVEAATYPRYFGTAHLGAIRGTAHTITVAASAFGPLAISLGHDLTGHYGTALLVLAALPAAAALAVILTRAPQTEDYGTVTEPVRVEGGGPEGEPGPTRGR</sequence>
<keyword evidence="10" id="KW-1185">Reference proteome</keyword>
<protein>
    <submittedName>
        <fullName evidence="9">MFS transporter</fullName>
    </submittedName>
</protein>
<evidence type="ECO:0000256" key="5">
    <source>
        <dbReference type="ARBA" id="ARBA00023136"/>
    </source>
</evidence>
<dbReference type="PROSITE" id="PS50850">
    <property type="entry name" value="MFS"/>
    <property type="match status" value="1"/>
</dbReference>
<gene>
    <name evidence="9" type="ORF">K7395_02390</name>
</gene>
<comment type="subcellular location">
    <subcellularLocation>
        <location evidence="1">Cell membrane</location>
        <topology evidence="1">Multi-pass membrane protein</topology>
    </subcellularLocation>
</comment>
<keyword evidence="2" id="KW-0813">Transport</keyword>
<evidence type="ECO:0000313" key="10">
    <source>
        <dbReference type="Proteomes" id="UP001056079"/>
    </source>
</evidence>
<feature type="transmembrane region" description="Helical" evidence="7">
    <location>
        <begin position="310"/>
        <end position="329"/>
    </location>
</feature>
<name>A0ABY4UNF6_STRFL</name>
<evidence type="ECO:0000256" key="4">
    <source>
        <dbReference type="ARBA" id="ARBA00022989"/>
    </source>
</evidence>
<evidence type="ECO:0000259" key="8">
    <source>
        <dbReference type="PROSITE" id="PS50850"/>
    </source>
</evidence>
<dbReference type="InterPro" id="IPR036259">
    <property type="entry name" value="MFS_trans_sf"/>
</dbReference>
<feature type="transmembrane region" description="Helical" evidence="7">
    <location>
        <begin position="187"/>
        <end position="207"/>
    </location>
</feature>
<dbReference type="Pfam" id="PF07690">
    <property type="entry name" value="MFS_1"/>
    <property type="match status" value="1"/>
</dbReference>
<evidence type="ECO:0000256" key="6">
    <source>
        <dbReference type="SAM" id="MobiDB-lite"/>
    </source>
</evidence>
<accession>A0ABY4UNF6</accession>
<feature type="domain" description="Major facilitator superfamily (MFS) profile" evidence="8">
    <location>
        <begin position="31"/>
        <end position="424"/>
    </location>
</feature>
<evidence type="ECO:0000256" key="1">
    <source>
        <dbReference type="ARBA" id="ARBA00004651"/>
    </source>
</evidence>